<dbReference type="PANTHER" id="PTHR33116:SF76">
    <property type="entry name" value="DUF4283 DOMAIN-CONTAINING PROTEIN"/>
    <property type="match status" value="1"/>
</dbReference>
<protein>
    <recommendedName>
        <fullName evidence="2">Reverse transcriptase domain-containing protein</fullName>
    </recommendedName>
</protein>
<dbReference type="InterPro" id="IPR026960">
    <property type="entry name" value="RVT-Znf"/>
</dbReference>
<name>A0AA38T8R1_9ASTR</name>
<dbReference type="AlphaFoldDB" id="A0AA38T8R1"/>
<keyword evidence="4" id="KW-1185">Reference proteome</keyword>
<feature type="region of interest" description="Disordered" evidence="1">
    <location>
        <begin position="1"/>
        <end position="28"/>
    </location>
</feature>
<dbReference type="SUPFAM" id="SSF56672">
    <property type="entry name" value="DNA/RNA polymerases"/>
    <property type="match status" value="1"/>
</dbReference>
<dbReference type="Proteomes" id="UP001172457">
    <property type="component" value="Chromosome 5"/>
</dbReference>
<dbReference type="PANTHER" id="PTHR33116">
    <property type="entry name" value="REVERSE TRANSCRIPTASE ZINC-BINDING DOMAIN-CONTAINING PROTEIN-RELATED-RELATED"/>
    <property type="match status" value="1"/>
</dbReference>
<dbReference type="CDD" id="cd01650">
    <property type="entry name" value="RT_nLTR_like"/>
    <property type="match status" value="1"/>
</dbReference>
<reference evidence="3" key="1">
    <citation type="submission" date="2023-03" db="EMBL/GenBank/DDBJ databases">
        <title>Chromosome-scale reference genome and RAD-based genetic map of yellow starthistle (Centaurea solstitialis) reveal putative structural variation and QTLs associated with invader traits.</title>
        <authorList>
            <person name="Reatini B."/>
            <person name="Cang F.A."/>
            <person name="Jiang Q."/>
            <person name="Mckibben M.T.W."/>
            <person name="Barker M.S."/>
            <person name="Rieseberg L.H."/>
            <person name="Dlugosch K.M."/>
        </authorList>
    </citation>
    <scope>NUCLEOTIDE SEQUENCE</scope>
    <source>
        <strain evidence="3">CAN-66</strain>
        <tissue evidence="3">Leaf</tissue>
    </source>
</reference>
<evidence type="ECO:0000313" key="4">
    <source>
        <dbReference type="Proteomes" id="UP001172457"/>
    </source>
</evidence>
<dbReference type="InterPro" id="IPR000477">
    <property type="entry name" value="RT_dom"/>
</dbReference>
<feature type="region of interest" description="Disordered" evidence="1">
    <location>
        <begin position="66"/>
        <end position="107"/>
    </location>
</feature>
<dbReference type="Pfam" id="PF00078">
    <property type="entry name" value="RVT_1"/>
    <property type="match status" value="1"/>
</dbReference>
<dbReference type="InterPro" id="IPR043502">
    <property type="entry name" value="DNA/RNA_pol_sf"/>
</dbReference>
<organism evidence="3 4">
    <name type="scientific">Centaurea solstitialis</name>
    <name type="common">yellow star-thistle</name>
    <dbReference type="NCBI Taxonomy" id="347529"/>
    <lineage>
        <taxon>Eukaryota</taxon>
        <taxon>Viridiplantae</taxon>
        <taxon>Streptophyta</taxon>
        <taxon>Embryophyta</taxon>
        <taxon>Tracheophyta</taxon>
        <taxon>Spermatophyta</taxon>
        <taxon>Magnoliopsida</taxon>
        <taxon>eudicotyledons</taxon>
        <taxon>Gunneridae</taxon>
        <taxon>Pentapetalae</taxon>
        <taxon>asterids</taxon>
        <taxon>campanulids</taxon>
        <taxon>Asterales</taxon>
        <taxon>Asteraceae</taxon>
        <taxon>Carduoideae</taxon>
        <taxon>Cardueae</taxon>
        <taxon>Centaureinae</taxon>
        <taxon>Centaurea</taxon>
    </lineage>
</organism>
<proteinExistence type="predicted"/>
<accession>A0AA38T8R1</accession>
<dbReference type="PROSITE" id="PS50878">
    <property type="entry name" value="RT_POL"/>
    <property type="match status" value="1"/>
</dbReference>
<evidence type="ECO:0000256" key="1">
    <source>
        <dbReference type="SAM" id="MobiDB-lite"/>
    </source>
</evidence>
<dbReference type="Pfam" id="PF13966">
    <property type="entry name" value="zf-RVT"/>
    <property type="match status" value="1"/>
</dbReference>
<gene>
    <name evidence="3" type="ORF">OSB04_019395</name>
</gene>
<dbReference type="EMBL" id="JARYMX010000005">
    <property type="protein sequence ID" value="KAJ9546852.1"/>
    <property type="molecule type" value="Genomic_DNA"/>
</dbReference>
<comment type="caution">
    <text evidence="3">The sequence shown here is derived from an EMBL/GenBank/DDBJ whole genome shotgun (WGS) entry which is preliminary data.</text>
</comment>
<sequence>MINQKNPRRNNALLNRRNESNTKPLSSQDDSRAVWCEEILARDPFWEANCQKQLVDPILLTTHLKDLRPNSRKSDTHSGKKQGKNRSGKWYVTLPGKSPKGKTSSPGFGVQDSRNLLYFMSRSSASKNLIIHFCVFCRKLIMPIRSRNFDQLLACSVLYKCISKVIVDRLKPYLDGIVGRSQSAFILGRKIVDNIVLAHELVAGYHLGRGPPRCAFKIDLRKAYEMVSWDYLFGMLRGFGFHLVLINWITKLVSTPSFSIVINGEPRGFFQGRRGIRQGDPLSPYLFTLVMEGFSMLLNQCITEASDFGFHQGCDDFGITHLCFADDLFVFTRGDVVSVEVLKKALSLFELRSGLSPNLQKSDVFFGNVAPSVRAAIIQCLPFRMGLFPIRYLGVPLSPVALKNADYGSCRLEVGSNLSSRFYNPSNYIGWQFFVFPSGVIHHLEKLCRDFLWAQGDPSRGRCKVAWSLVCRPMNCEGVGFRHLLIWNRALIAKNLWGLITNRNCLWVQCIRFYSLRNQVFWTVRRNNRWSWVLAKMMSIRSELRHFVTVQVGNGLTTNAWEESWLSCGHLSGIISNRFLHGLSFSVTTTVRQLLDTFHDGWPDMWISRYPILSNVVLPNINDEMEDTFCWDDLEKGEFSVQGVYTSLVGPLDTVAWTSSVWFKGHIPKHSFCMWVACMKRLPTQDHIAE</sequence>
<evidence type="ECO:0000259" key="2">
    <source>
        <dbReference type="PROSITE" id="PS50878"/>
    </source>
</evidence>
<feature type="domain" description="Reverse transcriptase" evidence="2">
    <location>
        <begin position="1"/>
        <end position="397"/>
    </location>
</feature>
<evidence type="ECO:0000313" key="3">
    <source>
        <dbReference type="EMBL" id="KAJ9546852.1"/>
    </source>
</evidence>
<feature type="compositionally biased region" description="Basic and acidic residues" evidence="1">
    <location>
        <begin position="66"/>
        <end position="78"/>
    </location>
</feature>